<feature type="transmembrane region" description="Helical" evidence="1">
    <location>
        <begin position="79"/>
        <end position="98"/>
    </location>
</feature>
<name>A0A3E0X105_9GAMM</name>
<dbReference type="InterPro" id="IPR012373">
    <property type="entry name" value="Ferrdict_sens_TM"/>
</dbReference>
<gene>
    <name evidence="4" type="ORF">CAL65_00480</name>
</gene>
<sequence length="316" mass="34764">MIEQAAHWHATLGSETVTEEEKQACAAWRAAHPSHEAAFQRLLRVWAPLESLNDELKEPALSTVQAVAGRKLRRRGARLASLAGAVLLSGWLSFQWLLPAGMGADHATLAGERRELLLDDGSRLLLNSRTAIDVRYSDRERRIVLHRGELLIDVGRDAARPFIVATRYGTAEALGTRYAVRQTADDAAVVTVAHSRVRFCPAPEASAERCRLLREGEQSRAGADGAATSAIEVDVEAATAWTRGRLVVDDWPLPQVLSELGYHRRGWLIFHADSLQDLRVSGVFPIDDTDLALAILEANLPLTISRYGPVTRIARH</sequence>
<keyword evidence="1" id="KW-1133">Transmembrane helix</keyword>
<reference evidence="5" key="1">
    <citation type="submission" date="2017-05" db="EMBL/GenBank/DDBJ databases">
        <authorList>
            <person name="Sharma S."/>
            <person name="Sidhu C."/>
            <person name="Pinnaka A.K."/>
        </authorList>
    </citation>
    <scope>NUCLEOTIDE SEQUENCE [LARGE SCALE GENOMIC DNA]</scope>
    <source>
        <strain evidence="5">AK93</strain>
    </source>
</reference>
<feature type="domain" description="FecR N-terminal" evidence="3">
    <location>
        <begin position="3"/>
        <end position="44"/>
    </location>
</feature>
<dbReference type="GO" id="GO:0016989">
    <property type="term" value="F:sigma factor antagonist activity"/>
    <property type="evidence" value="ECO:0007669"/>
    <property type="project" value="TreeGrafter"/>
</dbReference>
<dbReference type="PANTHER" id="PTHR30273">
    <property type="entry name" value="PERIPLASMIC SIGNAL SENSOR AND SIGMA FACTOR ACTIVATOR FECR-RELATED"/>
    <property type="match status" value="1"/>
</dbReference>
<dbReference type="Gene3D" id="2.60.120.1440">
    <property type="match status" value="1"/>
</dbReference>
<dbReference type="Pfam" id="PF16220">
    <property type="entry name" value="DUF4880"/>
    <property type="match status" value="1"/>
</dbReference>
<dbReference type="AlphaFoldDB" id="A0A3E0X105"/>
<proteinExistence type="predicted"/>
<comment type="caution">
    <text evidence="4">The sequence shown here is derived from an EMBL/GenBank/DDBJ whole genome shotgun (WGS) entry which is preliminary data.</text>
</comment>
<keyword evidence="1" id="KW-0812">Transmembrane</keyword>
<dbReference type="EMBL" id="NFZW01000001">
    <property type="protein sequence ID" value="RFA39333.1"/>
    <property type="molecule type" value="Genomic_DNA"/>
</dbReference>
<feature type="domain" description="FecR protein" evidence="2">
    <location>
        <begin position="106"/>
        <end position="197"/>
    </location>
</feature>
<keyword evidence="1" id="KW-0472">Membrane</keyword>
<evidence type="ECO:0000259" key="3">
    <source>
        <dbReference type="Pfam" id="PF16220"/>
    </source>
</evidence>
<dbReference type="InterPro" id="IPR006860">
    <property type="entry name" value="FecR"/>
</dbReference>
<accession>A0A3E0X105</accession>
<evidence type="ECO:0000259" key="2">
    <source>
        <dbReference type="Pfam" id="PF04773"/>
    </source>
</evidence>
<dbReference type="InterPro" id="IPR032623">
    <property type="entry name" value="FecR_N"/>
</dbReference>
<dbReference type="PIRSF" id="PIRSF018266">
    <property type="entry name" value="FecR"/>
    <property type="match status" value="1"/>
</dbReference>
<evidence type="ECO:0008006" key="6">
    <source>
        <dbReference type="Google" id="ProtNLM"/>
    </source>
</evidence>
<evidence type="ECO:0000313" key="5">
    <source>
        <dbReference type="Proteomes" id="UP000256763"/>
    </source>
</evidence>
<protein>
    <recommendedName>
        <fullName evidence="6">Anti-FecI sigma factor, FecR</fullName>
    </recommendedName>
</protein>
<dbReference type="PANTHER" id="PTHR30273:SF2">
    <property type="entry name" value="PROTEIN FECR"/>
    <property type="match status" value="1"/>
</dbReference>
<organism evidence="4 5">
    <name type="scientific">Alkalilimnicola ehrlichii</name>
    <dbReference type="NCBI Taxonomy" id="351052"/>
    <lineage>
        <taxon>Bacteria</taxon>
        <taxon>Pseudomonadati</taxon>
        <taxon>Pseudomonadota</taxon>
        <taxon>Gammaproteobacteria</taxon>
        <taxon>Chromatiales</taxon>
        <taxon>Ectothiorhodospiraceae</taxon>
        <taxon>Alkalilimnicola</taxon>
    </lineage>
</organism>
<evidence type="ECO:0000256" key="1">
    <source>
        <dbReference type="SAM" id="Phobius"/>
    </source>
</evidence>
<dbReference type="Pfam" id="PF04773">
    <property type="entry name" value="FecR"/>
    <property type="match status" value="1"/>
</dbReference>
<evidence type="ECO:0000313" key="4">
    <source>
        <dbReference type="EMBL" id="RFA39333.1"/>
    </source>
</evidence>
<keyword evidence="5" id="KW-1185">Reference proteome</keyword>
<dbReference type="Proteomes" id="UP000256763">
    <property type="component" value="Unassembled WGS sequence"/>
</dbReference>